<dbReference type="RefSeq" id="WP_125241915.1">
    <property type="nucleotide sequence ID" value="NZ_RSED01000002.1"/>
</dbReference>
<evidence type="ECO:0000313" key="1">
    <source>
        <dbReference type="EMBL" id="RRS06008.1"/>
    </source>
</evidence>
<gene>
    <name evidence="1" type="ORF">EIP75_03905</name>
</gene>
<organism evidence="1 2">
    <name type="scientific">Aquabacterium soli</name>
    <dbReference type="NCBI Taxonomy" id="2493092"/>
    <lineage>
        <taxon>Bacteria</taxon>
        <taxon>Pseudomonadati</taxon>
        <taxon>Pseudomonadota</taxon>
        <taxon>Betaproteobacteria</taxon>
        <taxon>Burkholderiales</taxon>
        <taxon>Aquabacterium</taxon>
    </lineage>
</organism>
<dbReference type="Proteomes" id="UP000269265">
    <property type="component" value="Unassembled WGS sequence"/>
</dbReference>
<dbReference type="OrthoDB" id="8858718at2"/>
<sequence length="111" mass="12039">MKTELAGAVLACAAGGVFASHEPYELDWPVKQQALTYQSCGCADDCWVAELSDRQSRIFRGRLRCDCSTLFFYKPSPNPQSRVLGSCAPVNAAQSKPAAIAEKLMQLLPAD</sequence>
<accession>A0A3R8SAE9</accession>
<keyword evidence="2" id="KW-1185">Reference proteome</keyword>
<dbReference type="EMBL" id="RSED01000002">
    <property type="protein sequence ID" value="RRS06008.1"/>
    <property type="molecule type" value="Genomic_DNA"/>
</dbReference>
<proteinExistence type="predicted"/>
<reference evidence="1 2" key="1">
    <citation type="submission" date="2018-12" db="EMBL/GenBank/DDBJ databases">
        <title>The whole draft genome of Aquabacterium sp. SJQ9.</title>
        <authorList>
            <person name="Sun L."/>
            <person name="Gao X."/>
            <person name="Chen W."/>
            <person name="Huang K."/>
        </authorList>
    </citation>
    <scope>NUCLEOTIDE SEQUENCE [LARGE SCALE GENOMIC DNA]</scope>
    <source>
        <strain evidence="1 2">SJQ9</strain>
    </source>
</reference>
<comment type="caution">
    <text evidence="1">The sequence shown here is derived from an EMBL/GenBank/DDBJ whole genome shotgun (WGS) entry which is preliminary data.</text>
</comment>
<evidence type="ECO:0000313" key="2">
    <source>
        <dbReference type="Proteomes" id="UP000269265"/>
    </source>
</evidence>
<dbReference type="AlphaFoldDB" id="A0A3R8SAE9"/>
<name>A0A3R8SAE9_9BURK</name>
<protein>
    <submittedName>
        <fullName evidence="1">Uncharacterized protein</fullName>
    </submittedName>
</protein>